<accession>A0A413RHJ6</accession>
<name>A0A413RHJ6_9CELL</name>
<proteinExistence type="predicted"/>
<organism evidence="1 2">
    <name type="scientific">Cellulomonas rhizosphaerae</name>
    <dbReference type="NCBI Taxonomy" id="2293719"/>
    <lineage>
        <taxon>Bacteria</taxon>
        <taxon>Bacillati</taxon>
        <taxon>Actinomycetota</taxon>
        <taxon>Actinomycetes</taxon>
        <taxon>Micrococcales</taxon>
        <taxon>Cellulomonadaceae</taxon>
        <taxon>Cellulomonas</taxon>
    </lineage>
</organism>
<dbReference type="RefSeq" id="WP_118768512.1">
    <property type="nucleotide sequence ID" value="NZ_QWKP01000221.1"/>
</dbReference>
<evidence type="ECO:0000313" key="1">
    <source>
        <dbReference type="EMBL" id="RHA37650.1"/>
    </source>
</evidence>
<keyword evidence="2" id="KW-1185">Reference proteome</keyword>
<comment type="caution">
    <text evidence="1">The sequence shown here is derived from an EMBL/GenBank/DDBJ whole genome shotgun (WGS) entry which is preliminary data.</text>
</comment>
<gene>
    <name evidence="1" type="ORF">D1825_16500</name>
</gene>
<dbReference type="EMBL" id="QWKP01000221">
    <property type="protein sequence ID" value="RHA37650.1"/>
    <property type="molecule type" value="Genomic_DNA"/>
</dbReference>
<reference evidence="1 2" key="1">
    <citation type="submission" date="2018-08" db="EMBL/GenBank/DDBJ databases">
        <title>Cellulomonas rhizosphaerae sp. nov., a novel actinomycete isolated from soil.</title>
        <authorList>
            <person name="Tian Y."/>
        </authorList>
    </citation>
    <scope>NUCLEOTIDE SEQUENCE [LARGE SCALE GENOMIC DNA]</scope>
    <source>
        <strain evidence="1 2">NEAU-TCZ24</strain>
    </source>
</reference>
<protein>
    <submittedName>
        <fullName evidence="1">Uncharacterized protein</fullName>
    </submittedName>
</protein>
<evidence type="ECO:0000313" key="2">
    <source>
        <dbReference type="Proteomes" id="UP000283374"/>
    </source>
</evidence>
<dbReference type="Proteomes" id="UP000283374">
    <property type="component" value="Unassembled WGS sequence"/>
</dbReference>
<dbReference type="AlphaFoldDB" id="A0A413RHJ6"/>
<dbReference type="OrthoDB" id="5185848at2"/>
<sequence>MPNHPGENATVTLDGEQQALVEQIARSYAGAAPAGWLRIVSRQECSVAGDSAGIANVRVVIVETADGLEQQDYRPPRDLHRQTGDLLRGLAAASPTGVIVFLLVVDRGGSHTVTVTQDEARVLVGTRDETSSRPVHDYLERHREELIALLG</sequence>